<organism evidence="1 2">
    <name type="scientific">Enterobacter agglomerans</name>
    <name type="common">Erwinia herbicola</name>
    <name type="synonym">Pantoea agglomerans</name>
    <dbReference type="NCBI Taxonomy" id="549"/>
    <lineage>
        <taxon>Bacteria</taxon>
        <taxon>Pseudomonadati</taxon>
        <taxon>Pseudomonadota</taxon>
        <taxon>Gammaproteobacteria</taxon>
        <taxon>Enterobacterales</taxon>
        <taxon>Erwiniaceae</taxon>
        <taxon>Pantoea</taxon>
        <taxon>Pantoea agglomerans group</taxon>
    </lineage>
</organism>
<dbReference type="SUPFAM" id="SSF53686">
    <property type="entry name" value="Tryptophan synthase beta subunit-like PLP-dependent enzymes"/>
    <property type="match status" value="1"/>
</dbReference>
<dbReference type="Proteomes" id="UP000461948">
    <property type="component" value="Unassembled WGS sequence"/>
</dbReference>
<comment type="caution">
    <text evidence="1">The sequence shown here is derived from an EMBL/GenBank/DDBJ whole genome shotgun (WGS) entry which is preliminary data.</text>
</comment>
<dbReference type="AlphaFoldDB" id="A0A7X2MQK5"/>
<proteinExistence type="predicted"/>
<feature type="non-terminal residue" evidence="1">
    <location>
        <position position="1"/>
    </location>
</feature>
<dbReference type="InterPro" id="IPR036052">
    <property type="entry name" value="TrpB-like_PALP_sf"/>
</dbReference>
<dbReference type="Gene3D" id="3.40.50.1100">
    <property type="match status" value="1"/>
</dbReference>
<sequence>TGTNFWGMMQVAKRLRAANQQGALVTLLCDSGERYPDSYYQPEWVAKHIGDITPWQRELE</sequence>
<name>A0A7X2MQK5_ENTAG</name>
<protein>
    <submittedName>
        <fullName evidence="1">PLP-dependent cysteine synthase family protein</fullName>
    </submittedName>
</protein>
<reference evidence="1 2" key="1">
    <citation type="submission" date="2019-11" db="EMBL/GenBank/DDBJ databases">
        <title>Draft Genome Sequence of Plant Growth-Promoting Rhizosphere-Associated Bacteria.</title>
        <authorList>
            <person name="Vasilyev I.Y."/>
            <person name="Radchenko V."/>
            <person name="Ilnitskaya E.V."/>
        </authorList>
    </citation>
    <scope>NUCLEOTIDE SEQUENCE [LARGE SCALE GENOMIC DNA]</scope>
    <source>
        <strain evidence="1 2">VRA_MhP_f</strain>
    </source>
</reference>
<evidence type="ECO:0000313" key="1">
    <source>
        <dbReference type="EMBL" id="MSE17504.1"/>
    </source>
</evidence>
<gene>
    <name evidence="1" type="ORF">GKC49_21075</name>
</gene>
<accession>A0A7X2MQK5</accession>
<evidence type="ECO:0000313" key="2">
    <source>
        <dbReference type="Proteomes" id="UP000461948"/>
    </source>
</evidence>
<dbReference type="EMBL" id="WKLC01001208">
    <property type="protein sequence ID" value="MSE17504.1"/>
    <property type="molecule type" value="Genomic_DNA"/>
</dbReference>